<dbReference type="SUPFAM" id="SSF57701">
    <property type="entry name" value="Zn2/Cys6 DNA-binding domain"/>
    <property type="match status" value="1"/>
</dbReference>
<keyword evidence="3" id="KW-0677">Repeat</keyword>
<evidence type="ECO:0000256" key="1">
    <source>
        <dbReference type="ARBA" id="ARBA00004123"/>
    </source>
</evidence>
<name>A0A0P1BE77_9BASI</name>
<evidence type="ECO:0000256" key="5">
    <source>
        <dbReference type="ARBA" id="ARBA00022833"/>
    </source>
</evidence>
<dbReference type="GO" id="GO:0008270">
    <property type="term" value="F:zinc ion binding"/>
    <property type="evidence" value="ECO:0007669"/>
    <property type="project" value="UniProtKB-KW"/>
</dbReference>
<comment type="subcellular location">
    <subcellularLocation>
        <location evidence="1">Nucleus</location>
    </subcellularLocation>
</comment>
<dbReference type="Gene3D" id="4.10.240.10">
    <property type="entry name" value="Zn(2)-C6 fungal-type DNA-binding domain"/>
    <property type="match status" value="1"/>
</dbReference>
<feature type="domain" description="Zn(2)-C6 fungal-type" evidence="11">
    <location>
        <begin position="259"/>
        <end position="292"/>
    </location>
</feature>
<dbReference type="SMART" id="SM00066">
    <property type="entry name" value="GAL4"/>
    <property type="match status" value="1"/>
</dbReference>
<dbReference type="PROSITE" id="PS00028">
    <property type="entry name" value="ZINC_FINGER_C2H2_1"/>
    <property type="match status" value="2"/>
</dbReference>
<evidence type="ECO:0000313" key="14">
    <source>
        <dbReference type="Proteomes" id="UP000054845"/>
    </source>
</evidence>
<proteinExistence type="predicted"/>
<keyword evidence="4 9" id="KW-0863">Zinc-finger</keyword>
<keyword evidence="2" id="KW-0479">Metal-binding</keyword>
<evidence type="ECO:0000256" key="6">
    <source>
        <dbReference type="ARBA" id="ARBA00023015"/>
    </source>
</evidence>
<feature type="compositionally biased region" description="Low complexity" evidence="10">
    <location>
        <begin position="355"/>
        <end position="366"/>
    </location>
</feature>
<evidence type="ECO:0000256" key="8">
    <source>
        <dbReference type="ARBA" id="ARBA00023242"/>
    </source>
</evidence>
<keyword evidence="8" id="KW-0539">Nucleus</keyword>
<dbReference type="PROSITE" id="PS50157">
    <property type="entry name" value="ZINC_FINGER_C2H2_2"/>
    <property type="match status" value="2"/>
</dbReference>
<dbReference type="PANTHER" id="PTHR47660:SF2">
    <property type="entry name" value="TRANSCRIPTION FACTOR WITH C2H2 AND ZN(2)-CYS(6) DNA BINDING DOMAIN (EUROFUNG)"/>
    <property type="match status" value="1"/>
</dbReference>
<dbReference type="PANTHER" id="PTHR47660">
    <property type="entry name" value="TRANSCRIPTION FACTOR WITH C2H2 AND ZN(2)-CYS(6) DNA BINDING DOMAIN (EUROFUNG)-RELATED-RELATED"/>
    <property type="match status" value="1"/>
</dbReference>
<keyword evidence="5" id="KW-0862">Zinc</keyword>
<dbReference type="SMART" id="SM00355">
    <property type="entry name" value="ZnF_C2H2"/>
    <property type="match status" value="2"/>
</dbReference>
<dbReference type="SUPFAM" id="SSF57667">
    <property type="entry name" value="beta-beta-alpha zinc fingers"/>
    <property type="match status" value="1"/>
</dbReference>
<evidence type="ECO:0000256" key="4">
    <source>
        <dbReference type="ARBA" id="ARBA00022771"/>
    </source>
</evidence>
<feature type="region of interest" description="Disordered" evidence="10">
    <location>
        <begin position="405"/>
        <end position="445"/>
    </location>
</feature>
<dbReference type="Pfam" id="PF00096">
    <property type="entry name" value="zf-C2H2"/>
    <property type="match status" value="2"/>
</dbReference>
<feature type="domain" description="C2H2-type" evidence="12">
    <location>
        <begin position="183"/>
        <end position="210"/>
    </location>
</feature>
<evidence type="ECO:0000256" key="3">
    <source>
        <dbReference type="ARBA" id="ARBA00022737"/>
    </source>
</evidence>
<dbReference type="Proteomes" id="UP000054845">
    <property type="component" value="Unassembled WGS sequence"/>
</dbReference>
<feature type="domain" description="C2H2-type" evidence="12">
    <location>
        <begin position="211"/>
        <end position="239"/>
    </location>
</feature>
<dbReference type="Gene3D" id="3.30.160.60">
    <property type="entry name" value="Classic Zinc Finger"/>
    <property type="match status" value="2"/>
</dbReference>
<feature type="compositionally biased region" description="Polar residues" evidence="10">
    <location>
        <begin position="427"/>
        <end position="445"/>
    </location>
</feature>
<evidence type="ECO:0000256" key="9">
    <source>
        <dbReference type="PROSITE-ProRule" id="PRU00042"/>
    </source>
</evidence>
<dbReference type="Pfam" id="PF00172">
    <property type="entry name" value="Zn_clus"/>
    <property type="match status" value="1"/>
</dbReference>
<dbReference type="EMBL" id="CCYA01000230">
    <property type="protein sequence ID" value="CEH13739.1"/>
    <property type="molecule type" value="Genomic_DNA"/>
</dbReference>
<feature type="region of interest" description="Disordered" evidence="10">
    <location>
        <begin position="492"/>
        <end position="519"/>
    </location>
</feature>
<evidence type="ECO:0000256" key="2">
    <source>
        <dbReference type="ARBA" id="ARBA00022723"/>
    </source>
</evidence>
<dbReference type="FunFam" id="3.30.160.60:FF:000012">
    <property type="entry name" value="RB-associated KRAB zinc finger protein-like"/>
    <property type="match status" value="1"/>
</dbReference>
<dbReference type="GO" id="GO:0005634">
    <property type="term" value="C:nucleus"/>
    <property type="evidence" value="ECO:0007669"/>
    <property type="project" value="UniProtKB-SubCell"/>
</dbReference>
<keyword evidence="7" id="KW-0804">Transcription</keyword>
<organism evidence="13 14">
    <name type="scientific">Ceraceosorus bombacis</name>
    <dbReference type="NCBI Taxonomy" id="401625"/>
    <lineage>
        <taxon>Eukaryota</taxon>
        <taxon>Fungi</taxon>
        <taxon>Dikarya</taxon>
        <taxon>Basidiomycota</taxon>
        <taxon>Ustilaginomycotina</taxon>
        <taxon>Exobasidiomycetes</taxon>
        <taxon>Ceraceosorales</taxon>
        <taxon>Ceraceosoraceae</taxon>
        <taxon>Ceraceosorus</taxon>
    </lineage>
</organism>
<dbReference type="STRING" id="401625.A0A0P1BE77"/>
<dbReference type="InterPro" id="IPR036864">
    <property type="entry name" value="Zn2-C6_fun-type_DNA-bd_sf"/>
</dbReference>
<dbReference type="CDD" id="cd00067">
    <property type="entry name" value="GAL4"/>
    <property type="match status" value="1"/>
</dbReference>
<dbReference type="AlphaFoldDB" id="A0A0P1BE77"/>
<evidence type="ECO:0000256" key="10">
    <source>
        <dbReference type="SAM" id="MobiDB-lite"/>
    </source>
</evidence>
<feature type="compositionally biased region" description="Low complexity" evidence="10">
    <location>
        <begin position="595"/>
        <end position="607"/>
    </location>
</feature>
<dbReference type="InterPro" id="IPR001138">
    <property type="entry name" value="Zn2Cys6_DnaBD"/>
</dbReference>
<dbReference type="GO" id="GO:0000981">
    <property type="term" value="F:DNA-binding transcription factor activity, RNA polymerase II-specific"/>
    <property type="evidence" value="ECO:0007669"/>
    <property type="project" value="InterPro"/>
</dbReference>
<accession>A0A0P1BE77</accession>
<protein>
    <submittedName>
        <fullName evidence="13">FOG: Zn-finger</fullName>
    </submittedName>
</protein>
<dbReference type="PROSITE" id="PS50048">
    <property type="entry name" value="ZN2_CY6_FUNGAL_2"/>
    <property type="match status" value="1"/>
</dbReference>
<dbReference type="InterPro" id="IPR013087">
    <property type="entry name" value="Znf_C2H2_type"/>
</dbReference>
<evidence type="ECO:0000313" key="13">
    <source>
        <dbReference type="EMBL" id="CEH13739.1"/>
    </source>
</evidence>
<feature type="region of interest" description="Disordered" evidence="10">
    <location>
        <begin position="320"/>
        <end position="367"/>
    </location>
</feature>
<evidence type="ECO:0000256" key="7">
    <source>
        <dbReference type="ARBA" id="ARBA00023163"/>
    </source>
</evidence>
<feature type="region of interest" description="Disordered" evidence="10">
    <location>
        <begin position="591"/>
        <end position="620"/>
    </location>
</feature>
<evidence type="ECO:0000259" key="11">
    <source>
        <dbReference type="PROSITE" id="PS50048"/>
    </source>
</evidence>
<dbReference type="OrthoDB" id="1405595at2759"/>
<dbReference type="InterPro" id="IPR036236">
    <property type="entry name" value="Znf_C2H2_sf"/>
</dbReference>
<reference evidence="13 14" key="1">
    <citation type="submission" date="2014-09" db="EMBL/GenBank/DDBJ databases">
        <authorList>
            <person name="Magalhaes I.L.F."/>
            <person name="Oliveira U."/>
            <person name="Santos F.R."/>
            <person name="Vidigal T.H.D.A."/>
            <person name="Brescovit A.D."/>
            <person name="Santos A.J."/>
        </authorList>
    </citation>
    <scope>NUCLEOTIDE SEQUENCE [LARGE SCALE GENOMIC DNA]</scope>
</reference>
<keyword evidence="6" id="KW-0805">Transcription regulation</keyword>
<evidence type="ECO:0000259" key="12">
    <source>
        <dbReference type="PROSITE" id="PS50157"/>
    </source>
</evidence>
<keyword evidence="14" id="KW-1185">Reference proteome</keyword>
<feature type="region of interest" description="Disordered" evidence="10">
    <location>
        <begin position="132"/>
        <end position="158"/>
    </location>
</feature>
<sequence length="699" mass="73955">MRVEEDDLIWDAPSGASSATITGANAFPTAYSMSAMGGSYTFQHQQMQPNNHSSSLGVQPGALLSSIHEHHHATFSPPSDFHSSANSNGFHPTHFPIAFSAPSAFKSEVQLGQDIFSPSSYNSFQDGIPFNGGSSVMHKTSPDHAAGSPGTDGDPGIVAEDAEENFAANEGEDEEEMKKRKPHKCETCGACFARKVHLQRHSLRHFTCKPYVCEMCGKCFSRQDSLVRHHRLLHERDSRSKGVGAKGSGSVIRNRSPKACLRCSQLKTRCDGNEPCARCISHGLGAPGDCVYRPTAAQRSRSASNRGMGASSFAAEKTLEDVESDDDGAGPSAQEPQRGRPLSRFGNHLKKTSPASNAGSNGSASAVSLNEGGASVFSASYDDAAHAPLSPHSWASTSSMGNHFATMHLHQPHPPIMHQHGPHGFQHQRSMSQQATPSQAPFARSNSFDVHGQQFHASGSQTQSQPTNQMFGTSLPEDYQLALAQAAFMRSEYGHSSRDTNGPSHTAVGFAPPQPHNMHGPPLAHFNEQHNNVEAAQQHMSGAGRGTNGASGSAPAVFDATTTHGDTLNFDWAGLMNASQQADHAAEKIVGNPEVQSASSRRSSQVRTEASGASHEPSLGDPFAFSVNASSAPLMRNTAVFLAPGMSGLDLDLHLADSPMSVGSGSIASNHSAIGGHNAMMGAGQSIASPDILGNTHLW</sequence>